<evidence type="ECO:0000313" key="3">
    <source>
        <dbReference type="Proteomes" id="UP000692954"/>
    </source>
</evidence>
<reference evidence="2" key="1">
    <citation type="submission" date="2021-01" db="EMBL/GenBank/DDBJ databases">
        <authorList>
            <consortium name="Genoscope - CEA"/>
            <person name="William W."/>
        </authorList>
    </citation>
    <scope>NUCLEOTIDE SEQUENCE</scope>
</reference>
<gene>
    <name evidence="2" type="ORF">PSON_ATCC_30995.1.T1220209</name>
</gene>
<keyword evidence="1" id="KW-0812">Transmembrane</keyword>
<dbReference type="EMBL" id="CAJJDN010000122">
    <property type="protein sequence ID" value="CAD8119803.1"/>
    <property type="molecule type" value="Genomic_DNA"/>
</dbReference>
<evidence type="ECO:0000313" key="2">
    <source>
        <dbReference type="EMBL" id="CAD8119803.1"/>
    </source>
</evidence>
<comment type="caution">
    <text evidence="2">The sequence shown here is derived from an EMBL/GenBank/DDBJ whole genome shotgun (WGS) entry which is preliminary data.</text>
</comment>
<accession>A0A8S1QWL9</accession>
<keyword evidence="3" id="KW-1185">Reference proteome</keyword>
<feature type="transmembrane region" description="Helical" evidence="1">
    <location>
        <begin position="245"/>
        <end position="264"/>
    </location>
</feature>
<dbReference type="Proteomes" id="UP000692954">
    <property type="component" value="Unassembled WGS sequence"/>
</dbReference>
<keyword evidence="1" id="KW-0472">Membrane</keyword>
<name>A0A8S1QWL9_9CILI</name>
<evidence type="ECO:0000256" key="1">
    <source>
        <dbReference type="SAM" id="Phobius"/>
    </source>
</evidence>
<sequence>MQKEVIIIFIKKQNIFFFQFKCKNRCLLHFIFYKYFFLGSCWDCNDLIDALISCFCSCCVETYRLDLNQILRLSCRIGFFILMIYDRDLKTFTLAEFSSLIEERGVFLFTSLLLRMFISLKENLKPAKENFGIKFWTFFNKVLEFFTYHLIMNQVWNQQLYMFFFKFYYNQQRGLKEFFLGAFLECLVVIILFTMNLVKYWNYISSVVATMLIVTLIEHFILLIEVFIHMCQSFSKTSNDCTKSVLGFLYGITFGFFCIFYGNYLQLILEFLQWAKICKKQQIFSL</sequence>
<feature type="transmembrane region" description="Helical" evidence="1">
    <location>
        <begin position="178"/>
        <end position="197"/>
    </location>
</feature>
<feature type="transmembrane region" description="Helical" evidence="1">
    <location>
        <begin position="203"/>
        <end position="224"/>
    </location>
</feature>
<organism evidence="2 3">
    <name type="scientific">Paramecium sonneborni</name>
    <dbReference type="NCBI Taxonomy" id="65129"/>
    <lineage>
        <taxon>Eukaryota</taxon>
        <taxon>Sar</taxon>
        <taxon>Alveolata</taxon>
        <taxon>Ciliophora</taxon>
        <taxon>Intramacronucleata</taxon>
        <taxon>Oligohymenophorea</taxon>
        <taxon>Peniculida</taxon>
        <taxon>Parameciidae</taxon>
        <taxon>Paramecium</taxon>
    </lineage>
</organism>
<keyword evidence="1" id="KW-1133">Transmembrane helix</keyword>
<dbReference type="AlphaFoldDB" id="A0A8S1QWL9"/>
<protein>
    <submittedName>
        <fullName evidence="2">Uncharacterized protein</fullName>
    </submittedName>
</protein>
<proteinExistence type="predicted"/>